<reference evidence="9 10" key="1">
    <citation type="submission" date="2018-03" db="EMBL/GenBank/DDBJ databases">
        <title>Draft Genome Sequences of the Obligatory Marine Myxobacteria Enhygromyxa salina SWB005.</title>
        <authorList>
            <person name="Poehlein A."/>
            <person name="Moghaddam J.A."/>
            <person name="Harms H."/>
            <person name="Alanjari M."/>
            <person name="Koenig G.M."/>
            <person name="Daniel R."/>
            <person name="Schaeberle T.F."/>
        </authorList>
    </citation>
    <scope>NUCLEOTIDE SEQUENCE [LARGE SCALE GENOMIC DNA]</scope>
    <source>
        <strain evidence="9 10">SWB005</strain>
    </source>
</reference>
<evidence type="ECO:0000256" key="5">
    <source>
        <dbReference type="ARBA" id="ARBA00022989"/>
    </source>
</evidence>
<dbReference type="GO" id="GO:0022857">
    <property type="term" value="F:transmembrane transporter activity"/>
    <property type="evidence" value="ECO:0007669"/>
    <property type="project" value="InterPro"/>
</dbReference>
<dbReference type="GO" id="GO:0005886">
    <property type="term" value="C:plasma membrane"/>
    <property type="evidence" value="ECO:0007669"/>
    <property type="project" value="UniProtKB-SubCell"/>
</dbReference>
<keyword evidence="5 8" id="KW-1133">Transmembrane helix</keyword>
<keyword evidence="3" id="KW-1003">Cell membrane</keyword>
<keyword evidence="6 8" id="KW-0472">Membrane</keyword>
<comment type="caution">
    <text evidence="9">The sequence shown here is derived from an EMBL/GenBank/DDBJ whole genome shotgun (WGS) entry which is preliminary data.</text>
</comment>
<dbReference type="PANTHER" id="PTHR30558:SF7">
    <property type="entry name" value="TOL-PAL SYSTEM PROTEIN TOLR"/>
    <property type="match status" value="1"/>
</dbReference>
<sequence length="146" mass="15813">MSGIVTHDGSASGDEPVAAINVTSLIDIMFCLLIGFMVATPLMNQESIELDIPHAMGVEITEEEFEYSVVSIDADARVYIGALPLDADKARWTEQLGANQKIIDDGIAFIQGDRSIPFEVILDVMIALKEAGVSEVGFVTDPKREQ</sequence>
<dbReference type="InterPro" id="IPR003400">
    <property type="entry name" value="ExbD"/>
</dbReference>
<evidence type="ECO:0000256" key="4">
    <source>
        <dbReference type="ARBA" id="ARBA00022692"/>
    </source>
</evidence>
<comment type="subcellular location">
    <subcellularLocation>
        <location evidence="1">Cell membrane</location>
        <topology evidence="1">Single-pass membrane protein</topology>
    </subcellularLocation>
    <subcellularLocation>
        <location evidence="7">Cell membrane</location>
        <topology evidence="7">Single-pass type II membrane protein</topology>
    </subcellularLocation>
</comment>
<evidence type="ECO:0000313" key="10">
    <source>
        <dbReference type="Proteomes" id="UP000237968"/>
    </source>
</evidence>
<dbReference type="OrthoDB" id="9798629at2"/>
<name>A0A2S9YCL6_9BACT</name>
<dbReference type="PANTHER" id="PTHR30558">
    <property type="entry name" value="EXBD MEMBRANE COMPONENT OF PMF-DRIVEN MACROMOLECULE IMPORT SYSTEM"/>
    <property type="match status" value="1"/>
</dbReference>
<protein>
    <submittedName>
        <fullName evidence="9">Biopolymer transport protein ExbD</fullName>
    </submittedName>
</protein>
<feature type="transmembrane region" description="Helical" evidence="8">
    <location>
        <begin position="18"/>
        <end position="39"/>
    </location>
</feature>
<keyword evidence="7" id="KW-0813">Transport</keyword>
<evidence type="ECO:0000256" key="1">
    <source>
        <dbReference type="ARBA" id="ARBA00004162"/>
    </source>
</evidence>
<evidence type="ECO:0000313" key="9">
    <source>
        <dbReference type="EMBL" id="PRQ02792.1"/>
    </source>
</evidence>
<evidence type="ECO:0000256" key="3">
    <source>
        <dbReference type="ARBA" id="ARBA00022475"/>
    </source>
</evidence>
<dbReference type="GO" id="GO:0015031">
    <property type="term" value="P:protein transport"/>
    <property type="evidence" value="ECO:0007669"/>
    <property type="project" value="UniProtKB-KW"/>
</dbReference>
<dbReference type="Gene3D" id="3.30.420.270">
    <property type="match status" value="1"/>
</dbReference>
<evidence type="ECO:0000256" key="2">
    <source>
        <dbReference type="ARBA" id="ARBA00005811"/>
    </source>
</evidence>
<accession>A0A2S9YCL6</accession>
<keyword evidence="10" id="KW-1185">Reference proteome</keyword>
<organism evidence="9 10">
    <name type="scientific">Enhygromyxa salina</name>
    <dbReference type="NCBI Taxonomy" id="215803"/>
    <lineage>
        <taxon>Bacteria</taxon>
        <taxon>Pseudomonadati</taxon>
        <taxon>Myxococcota</taxon>
        <taxon>Polyangia</taxon>
        <taxon>Nannocystales</taxon>
        <taxon>Nannocystaceae</taxon>
        <taxon>Enhygromyxa</taxon>
    </lineage>
</organism>
<keyword evidence="7" id="KW-0653">Protein transport</keyword>
<dbReference type="AlphaFoldDB" id="A0A2S9YCL6"/>
<dbReference type="Proteomes" id="UP000237968">
    <property type="component" value="Unassembled WGS sequence"/>
</dbReference>
<dbReference type="EMBL" id="PVNK01000112">
    <property type="protein sequence ID" value="PRQ02792.1"/>
    <property type="molecule type" value="Genomic_DNA"/>
</dbReference>
<proteinExistence type="inferred from homology"/>
<comment type="similarity">
    <text evidence="2 7">Belongs to the ExbD/TolR family.</text>
</comment>
<evidence type="ECO:0000256" key="8">
    <source>
        <dbReference type="SAM" id="Phobius"/>
    </source>
</evidence>
<keyword evidence="4 7" id="KW-0812">Transmembrane</keyword>
<dbReference type="RefSeq" id="WP_106391570.1">
    <property type="nucleotide sequence ID" value="NZ_PVNK01000112.1"/>
</dbReference>
<gene>
    <name evidence="9" type="primary">exbD_1</name>
    <name evidence="9" type="ORF">ENSA5_21450</name>
</gene>
<evidence type="ECO:0000256" key="6">
    <source>
        <dbReference type="ARBA" id="ARBA00023136"/>
    </source>
</evidence>
<evidence type="ECO:0000256" key="7">
    <source>
        <dbReference type="RuleBase" id="RU003879"/>
    </source>
</evidence>
<dbReference type="Pfam" id="PF02472">
    <property type="entry name" value="ExbD"/>
    <property type="match status" value="1"/>
</dbReference>